<feature type="region of interest" description="Disordered" evidence="1">
    <location>
        <begin position="58"/>
        <end position="86"/>
    </location>
</feature>
<reference evidence="2 3" key="1">
    <citation type="submission" date="2023-10" db="EMBL/GenBank/DDBJ databases">
        <title>Genomes of two closely related lineages of the louse Polyplax serrata with different host specificities.</title>
        <authorList>
            <person name="Martinu J."/>
            <person name="Tarabai H."/>
            <person name="Stefka J."/>
            <person name="Hypsa V."/>
        </authorList>
    </citation>
    <scope>NUCLEOTIDE SEQUENCE [LARGE SCALE GENOMIC DNA]</scope>
    <source>
        <strain evidence="2">HR10_N</strain>
    </source>
</reference>
<accession>A0AAN8SGX1</accession>
<feature type="compositionally biased region" description="Polar residues" evidence="1">
    <location>
        <begin position="14"/>
        <end position="24"/>
    </location>
</feature>
<feature type="compositionally biased region" description="Basic residues" evidence="1">
    <location>
        <begin position="77"/>
        <end position="86"/>
    </location>
</feature>
<evidence type="ECO:0000256" key="1">
    <source>
        <dbReference type="SAM" id="MobiDB-lite"/>
    </source>
</evidence>
<feature type="region of interest" description="Disordered" evidence="1">
    <location>
        <begin position="1"/>
        <end position="24"/>
    </location>
</feature>
<evidence type="ECO:0000313" key="2">
    <source>
        <dbReference type="EMBL" id="KAK6645636.1"/>
    </source>
</evidence>
<proteinExistence type="predicted"/>
<sequence length="86" mass="9318">MCDLLDNPGGMPIPSTSRKSSNAESLGLTLVLRFCVEIFTQRRTGQAGLNGNGHFPAYITQGLHDDSESEKTSSSPTRRKLPKTPV</sequence>
<name>A0AAN8SGX1_POLSC</name>
<dbReference type="Proteomes" id="UP001372834">
    <property type="component" value="Unassembled WGS sequence"/>
</dbReference>
<dbReference type="AlphaFoldDB" id="A0AAN8SGX1"/>
<evidence type="ECO:0000313" key="3">
    <source>
        <dbReference type="Proteomes" id="UP001372834"/>
    </source>
</evidence>
<organism evidence="2 3">
    <name type="scientific">Polyplax serrata</name>
    <name type="common">Common mouse louse</name>
    <dbReference type="NCBI Taxonomy" id="468196"/>
    <lineage>
        <taxon>Eukaryota</taxon>
        <taxon>Metazoa</taxon>
        <taxon>Ecdysozoa</taxon>
        <taxon>Arthropoda</taxon>
        <taxon>Hexapoda</taxon>
        <taxon>Insecta</taxon>
        <taxon>Pterygota</taxon>
        <taxon>Neoptera</taxon>
        <taxon>Paraneoptera</taxon>
        <taxon>Psocodea</taxon>
        <taxon>Troctomorpha</taxon>
        <taxon>Phthiraptera</taxon>
        <taxon>Anoplura</taxon>
        <taxon>Polyplacidae</taxon>
        <taxon>Polyplax</taxon>
    </lineage>
</organism>
<gene>
    <name evidence="2" type="ORF">RUM43_001916</name>
</gene>
<comment type="caution">
    <text evidence="2">The sequence shown here is derived from an EMBL/GenBank/DDBJ whole genome shotgun (WGS) entry which is preliminary data.</text>
</comment>
<protein>
    <submittedName>
        <fullName evidence="2">Uncharacterized protein</fullName>
    </submittedName>
</protein>
<dbReference type="EMBL" id="JAWJWE010000001">
    <property type="protein sequence ID" value="KAK6645636.1"/>
    <property type="molecule type" value="Genomic_DNA"/>
</dbReference>